<keyword evidence="8" id="KW-0408">Iron</keyword>
<evidence type="ECO:0000256" key="4">
    <source>
        <dbReference type="ARBA" id="ARBA00022617"/>
    </source>
</evidence>
<dbReference type="PANTHER" id="PTHR41910">
    <property type="entry name" value="SUCCINATE DEHYDROGENASE 2 MEMBRANE SUBUNIT SDHC"/>
    <property type="match status" value="1"/>
</dbReference>
<comment type="similarity">
    <text evidence="3">Belongs to the cytochrome b560 family.</text>
</comment>
<dbReference type="InterPro" id="IPR034804">
    <property type="entry name" value="SQR/QFR_C/D"/>
</dbReference>
<proteinExistence type="inferred from homology"/>
<name>A0ABZ1BP39_9FIRM</name>
<evidence type="ECO:0000313" key="12">
    <source>
        <dbReference type="Proteomes" id="UP001333102"/>
    </source>
</evidence>
<protein>
    <submittedName>
        <fullName evidence="11">Succinate dehydrogenase, cytochrome b556 subunit</fullName>
    </submittedName>
</protein>
<dbReference type="Gene3D" id="1.20.1300.10">
    <property type="entry name" value="Fumarate reductase/succinate dehydrogenase, transmembrane subunit"/>
    <property type="match status" value="1"/>
</dbReference>
<dbReference type="RefSeq" id="WP_324668143.1">
    <property type="nucleotide sequence ID" value="NZ_CP141614.1"/>
</dbReference>
<evidence type="ECO:0000313" key="11">
    <source>
        <dbReference type="EMBL" id="WRP13882.1"/>
    </source>
</evidence>
<keyword evidence="4" id="KW-0349">Heme</keyword>
<evidence type="ECO:0000256" key="1">
    <source>
        <dbReference type="ARBA" id="ARBA00001971"/>
    </source>
</evidence>
<evidence type="ECO:0000256" key="2">
    <source>
        <dbReference type="ARBA" id="ARBA00004370"/>
    </source>
</evidence>
<dbReference type="Proteomes" id="UP001333102">
    <property type="component" value="Chromosome"/>
</dbReference>
<evidence type="ECO:0000256" key="7">
    <source>
        <dbReference type="ARBA" id="ARBA00022989"/>
    </source>
</evidence>
<reference evidence="12" key="1">
    <citation type="submission" date="2023-12" db="EMBL/GenBank/DDBJ databases">
        <title>Novel isolates from deep terrestrial aquifers shed light on the physiology and ecology of the class Limnochordia.</title>
        <authorList>
            <person name="Karnachuk O.V."/>
            <person name="Lukina A.P."/>
            <person name="Avakyan M.R."/>
            <person name="Kadnikov V."/>
            <person name="Begmatov S."/>
            <person name="Beletsky A.V."/>
            <person name="Mardanov A.V."/>
            <person name="Ravin N.V."/>
        </authorList>
    </citation>
    <scope>NUCLEOTIDE SEQUENCE [LARGE SCALE GENOMIC DNA]</scope>
    <source>
        <strain evidence="12">LN</strain>
    </source>
</reference>
<keyword evidence="7 10" id="KW-1133">Transmembrane helix</keyword>
<gene>
    <name evidence="11" type="primary">sdhC</name>
    <name evidence="11" type="ORF">VLY81_10635</name>
</gene>
<evidence type="ECO:0000256" key="10">
    <source>
        <dbReference type="SAM" id="Phobius"/>
    </source>
</evidence>
<dbReference type="SUPFAM" id="SSF81343">
    <property type="entry name" value="Fumarate reductase respiratory complex transmembrane subunits"/>
    <property type="match status" value="1"/>
</dbReference>
<dbReference type="CDD" id="cd03501">
    <property type="entry name" value="SQR_TypeA_SdhC_like"/>
    <property type="match status" value="1"/>
</dbReference>
<organism evidence="11 12">
    <name type="scientific">Geochorda subterranea</name>
    <dbReference type="NCBI Taxonomy" id="3109564"/>
    <lineage>
        <taxon>Bacteria</taxon>
        <taxon>Bacillati</taxon>
        <taxon>Bacillota</taxon>
        <taxon>Limnochordia</taxon>
        <taxon>Limnochordales</taxon>
        <taxon>Geochordaceae</taxon>
        <taxon>Geochorda</taxon>
    </lineage>
</organism>
<evidence type="ECO:0000256" key="3">
    <source>
        <dbReference type="ARBA" id="ARBA00007244"/>
    </source>
</evidence>
<dbReference type="Pfam" id="PF01127">
    <property type="entry name" value="Sdh_cyt"/>
    <property type="match status" value="1"/>
</dbReference>
<dbReference type="InterPro" id="IPR000701">
    <property type="entry name" value="SuccDH_FuR_B_TM-su"/>
</dbReference>
<accession>A0ABZ1BP39</accession>
<dbReference type="InterPro" id="IPR014314">
    <property type="entry name" value="Succ_DH_cytb556"/>
</dbReference>
<dbReference type="InterPro" id="IPR039023">
    <property type="entry name" value="SdhC_prok"/>
</dbReference>
<dbReference type="EMBL" id="CP141614">
    <property type="protein sequence ID" value="WRP13882.1"/>
    <property type="molecule type" value="Genomic_DNA"/>
</dbReference>
<keyword evidence="5 10" id="KW-0812">Transmembrane</keyword>
<keyword evidence="9 10" id="KW-0472">Membrane</keyword>
<comment type="subcellular location">
    <subcellularLocation>
        <location evidence="2">Membrane</location>
    </subcellularLocation>
</comment>
<dbReference type="PANTHER" id="PTHR41910:SF1">
    <property type="entry name" value="SUCCINATE DEHYDROGENASE HYDROPHOBIC MEMBRANE ANCHOR SUBUNIT"/>
    <property type="match status" value="1"/>
</dbReference>
<evidence type="ECO:0000256" key="9">
    <source>
        <dbReference type="ARBA" id="ARBA00023136"/>
    </source>
</evidence>
<feature type="transmembrane region" description="Helical" evidence="10">
    <location>
        <begin position="135"/>
        <end position="155"/>
    </location>
</feature>
<keyword evidence="12" id="KW-1185">Reference proteome</keyword>
<comment type="cofactor">
    <cofactor evidence="1">
        <name>heme</name>
        <dbReference type="ChEBI" id="CHEBI:30413"/>
    </cofactor>
</comment>
<feature type="transmembrane region" description="Helical" evidence="10">
    <location>
        <begin position="82"/>
        <end position="101"/>
    </location>
</feature>
<keyword evidence="6" id="KW-0479">Metal-binding</keyword>
<dbReference type="NCBIfam" id="TIGR02970">
    <property type="entry name" value="succ_dehyd_cytB"/>
    <property type="match status" value="1"/>
</dbReference>
<evidence type="ECO:0000256" key="5">
    <source>
        <dbReference type="ARBA" id="ARBA00022692"/>
    </source>
</evidence>
<feature type="transmembrane region" description="Helical" evidence="10">
    <location>
        <begin position="44"/>
        <end position="62"/>
    </location>
</feature>
<evidence type="ECO:0000256" key="8">
    <source>
        <dbReference type="ARBA" id="ARBA00023004"/>
    </source>
</evidence>
<sequence length="157" mass="17685">MARPSSIEPRAPQGLRPRRLPNRLGVRGWVHAGRYPIERYLFTLHRLSGIGLVLYLPLHVWVTSRRLQGPEVWERTMATLSHPIFVVGELLILAAFVYHALNGLRLILGHLGYTLGKPAEPVYPYPVALRRQRPLTVAMMILAAAFIAVGIWEILVG</sequence>
<evidence type="ECO:0000256" key="6">
    <source>
        <dbReference type="ARBA" id="ARBA00022723"/>
    </source>
</evidence>